<comment type="subcellular location">
    <subcellularLocation>
        <location evidence="1">Cell membrane</location>
        <topology evidence="1">Multi-pass membrane protein</topology>
    </subcellularLocation>
</comment>
<protein>
    <submittedName>
        <fullName evidence="9">Putative permease</fullName>
    </submittedName>
</protein>
<dbReference type="GO" id="GO:0098797">
    <property type="term" value="C:plasma membrane protein complex"/>
    <property type="evidence" value="ECO:0007669"/>
    <property type="project" value="TreeGrafter"/>
</dbReference>
<feature type="transmembrane region" description="Helical" evidence="7">
    <location>
        <begin position="292"/>
        <end position="312"/>
    </location>
</feature>
<evidence type="ECO:0000313" key="9">
    <source>
        <dbReference type="EMBL" id="BAL87528.1"/>
    </source>
</evidence>
<keyword evidence="3" id="KW-1003">Cell membrane</keyword>
<evidence type="ECO:0000256" key="6">
    <source>
        <dbReference type="ARBA" id="ARBA00023136"/>
    </source>
</evidence>
<dbReference type="Proteomes" id="UP000007882">
    <property type="component" value="Chromosome"/>
</dbReference>
<evidence type="ECO:0000256" key="2">
    <source>
        <dbReference type="ARBA" id="ARBA00005236"/>
    </source>
</evidence>
<dbReference type="AlphaFoldDB" id="I0H3E1"/>
<dbReference type="HOGENOM" id="CLU_289828_0_0_11"/>
<feature type="transmembrane region" description="Helical" evidence="7">
    <location>
        <begin position="422"/>
        <end position="443"/>
    </location>
</feature>
<evidence type="ECO:0000256" key="3">
    <source>
        <dbReference type="ARBA" id="ARBA00022475"/>
    </source>
</evidence>
<dbReference type="OrthoDB" id="5176391at2"/>
<keyword evidence="4 7" id="KW-0812">Transmembrane</keyword>
<comment type="similarity">
    <text evidence="2">Belongs to the ABC-4 integral membrane protein family. LolC/E subfamily.</text>
</comment>
<accession>I0H3E1</accession>
<name>I0H3E1_ACTM4</name>
<dbReference type="KEGG" id="ams:AMIS_23080"/>
<gene>
    <name evidence="9" type="ordered locus">AMIS_23080</name>
</gene>
<dbReference type="InterPro" id="IPR051447">
    <property type="entry name" value="Lipoprotein-release_system"/>
</dbReference>
<dbReference type="STRING" id="512565.AMIS_23080"/>
<evidence type="ECO:0000259" key="8">
    <source>
        <dbReference type="Pfam" id="PF02687"/>
    </source>
</evidence>
<dbReference type="RefSeq" id="WP_014442423.1">
    <property type="nucleotide sequence ID" value="NC_017093.1"/>
</dbReference>
<feature type="transmembrane region" description="Helical" evidence="7">
    <location>
        <begin position="952"/>
        <end position="977"/>
    </location>
</feature>
<dbReference type="GO" id="GO:0044874">
    <property type="term" value="P:lipoprotein localization to outer membrane"/>
    <property type="evidence" value="ECO:0007669"/>
    <property type="project" value="TreeGrafter"/>
</dbReference>
<sequence>MLTLLTRRARAQWQLLATLVAVVTLGATLLGTCALLVTRTADRALEVAASGTSAADAAVTAYTVTIADEDAAEVAADTRALLTESLAPFPIRTTGRASSVLRSLPQGAGYLSAVEDLPSTAELSSGRWPAAPGEAAVLETTARQLGLQPGTRVRLGAELGRAPAPPTAVTVVGIVRPLAGSGWDRDPLGGAGFNLAYRDASSLRDSRAFGPFLVGWDELLTGGSALDRLEITAYPDLSAPRLADLDAVTSTVLGADRRLARDLGDRVQIERIASRLPSVLAAARHQQQVTNAAVLSVAVLGGLLTAVALALAGRLTTDLRSGESALLSSFGAGRGQLARLAAVEGAALALLAAAIAIPASSLLHAALTHLPPLSGAGLASAPMGTAAQVLAVALGAVVLAVMMVVAGLRPAPATAERTRRDLLARSGADLLLVALGVAGWWQLRAQPAGDSAGPDAVRVLAPTLLLVAGAALALRLAPPALALADRAARRANSLPLPLAAFEAARRPQATAAGLLVTLACAAGTFGVALDATWERSQRDQATLAVGTDLSLTLGRPPAAGEGATVAGATGGTVSPATDRGVAVGQWLGGSGDAPRLVAVDTARAGALLRGRLDDGRTWADVGARIAAPAPAAGLPVTGTLTLTGTATGGARLTVTPELLFEDATGLRTTCAGGESPLDGRPHRLVACVPPPGVRVVAVALPVTGDSITWDATTTSDIAVTLAIPGTERAAAWTATSAAPSPEQLTGPAVASTGTGLTLTGTVLLGGPPEAARKLVATAFADPGPVPVAVSAGFAGDLGVRPGGRLDLTIGLSAVPVTIADVVPAVPSAPGGAAMLADLDTLSRALAVRGDFASPVDAWWVGDPVRTDLSSLHLGEVVTRAGETARLTGGPVPAGFPAVLRLLVPAAALLLLAGVILHVTCDLQNRALEVARLRGLGMTRREIRRTLVGQHAVVLLPLWAAGGVVGALATWIVAPLLVRSESGASPVPDVVAVWPWPAQAGLLLALLAACLLAVTAVVLVQSRRADAAHLRVAS</sequence>
<evidence type="ECO:0000256" key="5">
    <source>
        <dbReference type="ARBA" id="ARBA00022989"/>
    </source>
</evidence>
<evidence type="ECO:0000313" key="10">
    <source>
        <dbReference type="Proteomes" id="UP000007882"/>
    </source>
</evidence>
<dbReference type="Pfam" id="PF02687">
    <property type="entry name" value="FtsX"/>
    <property type="match status" value="1"/>
</dbReference>
<keyword evidence="10" id="KW-1185">Reference proteome</keyword>
<evidence type="ECO:0000256" key="4">
    <source>
        <dbReference type="ARBA" id="ARBA00022692"/>
    </source>
</evidence>
<feature type="transmembrane region" description="Helical" evidence="7">
    <location>
        <begin position="463"/>
        <end position="484"/>
    </location>
</feature>
<evidence type="ECO:0000256" key="7">
    <source>
        <dbReference type="SAM" id="Phobius"/>
    </source>
</evidence>
<reference evidence="9 10" key="1">
    <citation type="submission" date="2012-02" db="EMBL/GenBank/DDBJ databases">
        <title>Complete genome sequence of Actinoplanes missouriensis 431 (= NBRC 102363).</title>
        <authorList>
            <person name="Ohnishi Y."/>
            <person name="Ishikawa J."/>
            <person name="Sekine M."/>
            <person name="Hosoyama A."/>
            <person name="Harada T."/>
            <person name="Narita H."/>
            <person name="Hata T."/>
            <person name="Konno Y."/>
            <person name="Tutikane K."/>
            <person name="Fujita N."/>
            <person name="Horinouchi S."/>
            <person name="Hayakawa M."/>
        </authorList>
    </citation>
    <scope>NUCLEOTIDE SEQUENCE [LARGE SCALE GENOMIC DNA]</scope>
    <source>
        <strain evidence="10">ATCC 14538 / DSM 43046 / CBS 188.64 / JCM 3121 / NBRC 102363 / NCIMB 12654 / NRRL B-3342 / UNCC 431</strain>
    </source>
</reference>
<proteinExistence type="inferred from homology"/>
<dbReference type="PANTHER" id="PTHR30489:SF0">
    <property type="entry name" value="LIPOPROTEIN-RELEASING SYSTEM TRANSMEMBRANE PROTEIN LOLE"/>
    <property type="match status" value="1"/>
</dbReference>
<feature type="transmembrane region" description="Helical" evidence="7">
    <location>
        <begin position="897"/>
        <end position="918"/>
    </location>
</feature>
<dbReference type="InterPro" id="IPR003838">
    <property type="entry name" value="ABC3_permease_C"/>
</dbReference>
<evidence type="ECO:0000256" key="1">
    <source>
        <dbReference type="ARBA" id="ARBA00004651"/>
    </source>
</evidence>
<keyword evidence="6 7" id="KW-0472">Membrane</keyword>
<dbReference type="PANTHER" id="PTHR30489">
    <property type="entry name" value="LIPOPROTEIN-RELEASING SYSTEM TRANSMEMBRANE PROTEIN LOLE"/>
    <property type="match status" value="1"/>
</dbReference>
<dbReference type="eggNOG" id="COG0577">
    <property type="taxonomic scope" value="Bacteria"/>
</dbReference>
<feature type="domain" description="ABC3 transporter permease C-terminal" evidence="8">
    <location>
        <begin position="906"/>
        <end position="1016"/>
    </location>
</feature>
<feature type="transmembrane region" description="Helical" evidence="7">
    <location>
        <begin position="387"/>
        <end position="410"/>
    </location>
</feature>
<dbReference type="PATRIC" id="fig|512565.3.peg.2304"/>
<dbReference type="EMBL" id="AP012319">
    <property type="protein sequence ID" value="BAL87528.1"/>
    <property type="molecule type" value="Genomic_DNA"/>
</dbReference>
<feature type="transmembrane region" description="Helical" evidence="7">
    <location>
        <begin position="511"/>
        <end position="529"/>
    </location>
</feature>
<feature type="transmembrane region" description="Helical" evidence="7">
    <location>
        <begin position="997"/>
        <end position="1019"/>
    </location>
</feature>
<feature type="transmembrane region" description="Helical" evidence="7">
    <location>
        <begin position="346"/>
        <end position="367"/>
    </location>
</feature>
<keyword evidence="5 7" id="KW-1133">Transmembrane helix</keyword>
<organism evidence="9 10">
    <name type="scientific">Actinoplanes missouriensis (strain ATCC 14538 / DSM 43046 / CBS 188.64 / JCM 3121 / NBRC 102363 / NCIMB 12654 / NRRL B-3342 / UNCC 431)</name>
    <dbReference type="NCBI Taxonomy" id="512565"/>
    <lineage>
        <taxon>Bacteria</taxon>
        <taxon>Bacillati</taxon>
        <taxon>Actinomycetota</taxon>
        <taxon>Actinomycetes</taxon>
        <taxon>Micromonosporales</taxon>
        <taxon>Micromonosporaceae</taxon>
        <taxon>Actinoplanes</taxon>
    </lineage>
</organism>